<dbReference type="PANTHER" id="PTHR23150:SF19">
    <property type="entry name" value="FORMYLGLYCINE-GENERATING ENZYME"/>
    <property type="match status" value="1"/>
</dbReference>
<dbReference type="Gene3D" id="3.90.1580.10">
    <property type="entry name" value="paralog of FGE (formylglycine-generating enzyme)"/>
    <property type="match status" value="1"/>
</dbReference>
<dbReference type="InterPro" id="IPR042095">
    <property type="entry name" value="SUMF_sf"/>
</dbReference>
<gene>
    <name evidence="3" type="ORF">EYB53_021050</name>
</gene>
<feature type="region of interest" description="Disordered" evidence="1">
    <location>
        <begin position="184"/>
        <end position="212"/>
    </location>
</feature>
<organism evidence="3 4">
    <name type="scientific">Candidatus Chloroploca mongolica</name>
    <dbReference type="NCBI Taxonomy" id="2528176"/>
    <lineage>
        <taxon>Bacteria</taxon>
        <taxon>Bacillati</taxon>
        <taxon>Chloroflexota</taxon>
        <taxon>Chloroflexia</taxon>
        <taxon>Chloroflexales</taxon>
        <taxon>Chloroflexineae</taxon>
        <taxon>Oscillochloridaceae</taxon>
        <taxon>Candidatus Chloroploca</taxon>
    </lineage>
</organism>
<accession>A0ABS4DFK1</accession>
<dbReference type="InterPro" id="IPR051043">
    <property type="entry name" value="Sulfatase_Mod_Factor_Kinase"/>
</dbReference>
<evidence type="ECO:0000313" key="4">
    <source>
        <dbReference type="Proteomes" id="UP001193081"/>
    </source>
</evidence>
<feature type="domain" description="Sulfatase-modifying factor enzyme-like" evidence="2">
    <location>
        <begin position="751"/>
        <end position="1027"/>
    </location>
</feature>
<dbReference type="Pfam" id="PF03781">
    <property type="entry name" value="FGE-sulfatase"/>
    <property type="match status" value="1"/>
</dbReference>
<dbReference type="RefSeq" id="WP_135480740.1">
    <property type="nucleotide sequence ID" value="NZ_SIJK02000060.1"/>
</dbReference>
<proteinExistence type="predicted"/>
<dbReference type="EMBL" id="SIJK02000060">
    <property type="protein sequence ID" value="MBP1468212.1"/>
    <property type="molecule type" value="Genomic_DNA"/>
</dbReference>
<dbReference type="InterPro" id="IPR016187">
    <property type="entry name" value="CTDL_fold"/>
</dbReference>
<dbReference type="SUPFAM" id="SSF52540">
    <property type="entry name" value="P-loop containing nucleoside triphosphate hydrolases"/>
    <property type="match status" value="1"/>
</dbReference>
<protein>
    <submittedName>
        <fullName evidence="3">SUMF1/EgtB/PvdO family nonheme iron enzyme</fullName>
    </submittedName>
</protein>
<dbReference type="Gene3D" id="3.40.50.300">
    <property type="entry name" value="P-loop containing nucleotide triphosphate hydrolases"/>
    <property type="match status" value="1"/>
</dbReference>
<dbReference type="Proteomes" id="UP001193081">
    <property type="component" value="Unassembled WGS sequence"/>
</dbReference>
<dbReference type="SUPFAM" id="SSF56436">
    <property type="entry name" value="C-type lectin-like"/>
    <property type="match status" value="1"/>
</dbReference>
<dbReference type="InterPro" id="IPR005532">
    <property type="entry name" value="SUMF_dom"/>
</dbReference>
<evidence type="ECO:0000259" key="2">
    <source>
        <dbReference type="Pfam" id="PF03781"/>
    </source>
</evidence>
<evidence type="ECO:0000256" key="1">
    <source>
        <dbReference type="SAM" id="MobiDB-lite"/>
    </source>
</evidence>
<dbReference type="PANTHER" id="PTHR23150">
    <property type="entry name" value="SULFATASE MODIFYING FACTOR 1, 2"/>
    <property type="match status" value="1"/>
</dbReference>
<sequence length="1031" mass="112890">MNDTLATTITQLLGLHAQGLLDDAELTAKLDQLRARVGASAVAEVLAACATEAPLPSPAEVPRVHVQTVTGSPQVAVAGDVHGHLFLDGQRTEAHATLLATYLQRVVAACATLSLQPFHDQRDLRETLAVGLAQVYTELATTADPVRRERLTPAELASFDAAAFWRDHVGPQHGPRQRRLSVIRPATDDEQRQAHALPPGQRGGRPDRPDPWVEHACETLDAAQFAQVVAAHPWVQLTGPQLVTEAIAGTLRLVLLGEPGSGKSTACRYLALTLAQAALTPTVPLPDVLLGWPAATVPQIPVLVPLLPFARRLEAAPGQALDATALWNHVAATWQGEGRSPGLAAALHHELDAGRMILFLDGLDEVPTVATRRLVVQALEAFATAYPDAHMVVACRVRAYEGARDHGWHLAGWPTATLAPWTDGQMRQFVAGWYAAIGGLPATERARRQADLQLALTRRPDLQRLGSNPMLLTIMALVHFNESQLPEERAALYGRCVAILLARWELGRIDAGYVSAYGSLMTYLGMPEVDVQRLRPMLQQAAYRAHQAHAAGQPGRLARAEVRELVAEALAELQHPNPYEGAKQFLTYTDGRAGLLHAQGAGEDYVFPHQTFQEYLAGLELVRGPAFVERMMAVRHDDRWQIPMMLGLGHAVHEGLFAIPYQFLNRLRCLRERSAGQRQQDLLLAAVIAADVGWKRLRRGGDEFGQLQEDLAADLATLITDPTVPAAVRVQAGALVAPLGDPRPGVCTLPPAMVELPGGSIMLGVTAAERAQLPKDWQVLFRDAENEADVPVPRFAIGRYPVTNAQYAEFIAAGGYDPAAPWWDAAGRAWLARDDAATEGLEPWQRRQRKDQPEEWDDEAFGHGRGNSPVVGVNWYEAMAFGRWLTASLNDGFVYRLPSEAEWEYAARRPTRRIYPWGAAEPEGERANFNRIYDGTTAVGCFPAGATPDGVLDLAGNVWEWTRSVYRPYPYDPALDDGQEEGADAAEKRFTLRGGSWDDGSFFLRAAYRPRNTPVLHFRDVGFRLARHPHV</sequence>
<keyword evidence="4" id="KW-1185">Reference proteome</keyword>
<reference evidence="3 4" key="1">
    <citation type="submission" date="2021-03" db="EMBL/GenBank/DDBJ databases">
        <authorList>
            <person name="Grouzdev D.S."/>
        </authorList>
    </citation>
    <scope>NUCLEOTIDE SEQUENCE [LARGE SCALE GENOMIC DNA]</scope>
    <source>
        <strain evidence="3 4">M50-1</strain>
    </source>
</reference>
<dbReference type="InterPro" id="IPR027417">
    <property type="entry name" value="P-loop_NTPase"/>
</dbReference>
<feature type="region of interest" description="Disordered" evidence="1">
    <location>
        <begin position="841"/>
        <end position="863"/>
    </location>
</feature>
<comment type="caution">
    <text evidence="3">The sequence shown here is derived from an EMBL/GenBank/DDBJ whole genome shotgun (WGS) entry which is preliminary data.</text>
</comment>
<name>A0ABS4DFK1_9CHLR</name>
<evidence type="ECO:0000313" key="3">
    <source>
        <dbReference type="EMBL" id="MBP1468212.1"/>
    </source>
</evidence>